<comment type="caution">
    <text evidence="10">The sequence shown here is derived from an EMBL/GenBank/DDBJ whole genome shotgun (WGS) entry which is preliminary data.</text>
</comment>
<evidence type="ECO:0000256" key="5">
    <source>
        <dbReference type="ARBA" id="ARBA00022723"/>
    </source>
</evidence>
<dbReference type="GO" id="GO:0046872">
    <property type="term" value="F:metal ion binding"/>
    <property type="evidence" value="ECO:0007669"/>
    <property type="project" value="UniProtKB-KW"/>
</dbReference>
<proteinExistence type="inferred from homology"/>
<dbReference type="GO" id="GO:0004518">
    <property type="term" value="F:nuclease activity"/>
    <property type="evidence" value="ECO:0007669"/>
    <property type="project" value="UniProtKB-KW"/>
</dbReference>
<evidence type="ECO:0000256" key="6">
    <source>
        <dbReference type="ARBA" id="ARBA00022801"/>
    </source>
</evidence>
<evidence type="ECO:0000313" key="10">
    <source>
        <dbReference type="EMBL" id="KAF8785196.1"/>
    </source>
</evidence>
<dbReference type="InterPro" id="IPR058353">
    <property type="entry name" value="DUF8040"/>
</dbReference>
<keyword evidence="4" id="KW-0540">Nuclease</keyword>
<evidence type="ECO:0000313" key="11">
    <source>
        <dbReference type="Proteomes" id="UP000807504"/>
    </source>
</evidence>
<dbReference type="PANTHER" id="PTHR22930:SF269">
    <property type="entry name" value="NUCLEASE HARBI1-LIKE PROTEIN"/>
    <property type="match status" value="1"/>
</dbReference>
<evidence type="ECO:0000256" key="3">
    <source>
        <dbReference type="ARBA" id="ARBA00006958"/>
    </source>
</evidence>
<evidence type="ECO:0000256" key="1">
    <source>
        <dbReference type="ARBA" id="ARBA00001968"/>
    </source>
</evidence>
<gene>
    <name evidence="10" type="ORF">HNY73_010770</name>
</gene>
<keyword evidence="5" id="KW-0479">Metal-binding</keyword>
<dbReference type="Pfam" id="PF26138">
    <property type="entry name" value="DUF8040"/>
    <property type="match status" value="1"/>
</dbReference>
<sequence>MLESNSDQEKACAAAAYVLLSGDYLRKKMEKRNRRWWMTSLNESRKRYSATDMLSDLKQEPSGKFQNFFRMSATDFESLLGKIGKFIAKKSTNMREPIPIQERLAVTLIFFATGDSQSSLSYLFKFSKQTISRCIDDVCKAIIQELKEEIKLPKNEDEWLCIAQQYENQWNFPSCLRAIDGKHVVIQCQIIHLQSFFFFNYKGTFRVVLLALVDTRYCFSFVDTGCQGRISDGGVFNNSALLTKLKMGQLKLPHERKLQPLGKNLLYVFLGDSAFALSRHMMKPYPGNFEKRSTQRIFNYRLSRARRVVENVFGIMASVFEFSENRWTYNRTN</sequence>
<organism evidence="10 11">
    <name type="scientific">Argiope bruennichi</name>
    <name type="common">Wasp spider</name>
    <name type="synonym">Aranea bruennichi</name>
    <dbReference type="NCBI Taxonomy" id="94029"/>
    <lineage>
        <taxon>Eukaryota</taxon>
        <taxon>Metazoa</taxon>
        <taxon>Ecdysozoa</taxon>
        <taxon>Arthropoda</taxon>
        <taxon>Chelicerata</taxon>
        <taxon>Arachnida</taxon>
        <taxon>Araneae</taxon>
        <taxon>Araneomorphae</taxon>
        <taxon>Entelegynae</taxon>
        <taxon>Araneoidea</taxon>
        <taxon>Araneidae</taxon>
        <taxon>Argiope</taxon>
    </lineage>
</organism>
<feature type="domain" description="DUF8040" evidence="9">
    <location>
        <begin position="50"/>
        <end position="143"/>
    </location>
</feature>
<keyword evidence="7" id="KW-0539">Nucleus</keyword>
<dbReference type="PANTHER" id="PTHR22930">
    <property type="match status" value="1"/>
</dbReference>
<accession>A0A8T0F214</accession>
<name>A0A8T0F214_ARGBR</name>
<dbReference type="GO" id="GO:0016787">
    <property type="term" value="F:hydrolase activity"/>
    <property type="evidence" value="ECO:0007669"/>
    <property type="project" value="UniProtKB-KW"/>
</dbReference>
<evidence type="ECO:0000259" key="8">
    <source>
        <dbReference type="Pfam" id="PF13359"/>
    </source>
</evidence>
<comment type="subcellular location">
    <subcellularLocation>
        <location evidence="2">Nucleus</location>
    </subcellularLocation>
</comment>
<keyword evidence="11" id="KW-1185">Reference proteome</keyword>
<evidence type="ECO:0000256" key="2">
    <source>
        <dbReference type="ARBA" id="ARBA00004123"/>
    </source>
</evidence>
<dbReference type="EMBL" id="JABXBU010000030">
    <property type="protein sequence ID" value="KAF8785196.1"/>
    <property type="molecule type" value="Genomic_DNA"/>
</dbReference>
<dbReference type="Pfam" id="PF13359">
    <property type="entry name" value="DDE_Tnp_4"/>
    <property type="match status" value="1"/>
</dbReference>
<dbReference type="InterPro" id="IPR027806">
    <property type="entry name" value="HARBI1_dom"/>
</dbReference>
<reference evidence="10" key="2">
    <citation type="submission" date="2020-06" db="EMBL/GenBank/DDBJ databases">
        <authorList>
            <person name="Sheffer M."/>
        </authorList>
    </citation>
    <scope>NUCLEOTIDE SEQUENCE</scope>
</reference>
<dbReference type="GO" id="GO:0005634">
    <property type="term" value="C:nucleus"/>
    <property type="evidence" value="ECO:0007669"/>
    <property type="project" value="UniProtKB-SubCell"/>
</dbReference>
<reference evidence="10" key="1">
    <citation type="journal article" date="2020" name="bioRxiv">
        <title>Chromosome-level reference genome of the European wasp spider Argiope bruennichi: a resource for studies on range expansion and evolutionary adaptation.</title>
        <authorList>
            <person name="Sheffer M.M."/>
            <person name="Hoppe A."/>
            <person name="Krehenwinkel H."/>
            <person name="Uhl G."/>
            <person name="Kuss A.W."/>
            <person name="Jensen L."/>
            <person name="Jensen C."/>
            <person name="Gillespie R.G."/>
            <person name="Hoff K.J."/>
            <person name="Prost S."/>
        </authorList>
    </citation>
    <scope>NUCLEOTIDE SEQUENCE</scope>
</reference>
<evidence type="ECO:0000259" key="9">
    <source>
        <dbReference type="Pfam" id="PF26138"/>
    </source>
</evidence>
<dbReference type="AlphaFoldDB" id="A0A8T0F214"/>
<feature type="domain" description="DDE Tnp4" evidence="8">
    <location>
        <begin position="179"/>
        <end position="328"/>
    </location>
</feature>
<protein>
    <submittedName>
        <fullName evidence="10">Protein ALP1-like like protein</fullName>
    </submittedName>
</protein>
<dbReference type="InterPro" id="IPR045249">
    <property type="entry name" value="HARBI1-like"/>
</dbReference>
<dbReference type="Proteomes" id="UP000807504">
    <property type="component" value="Unassembled WGS sequence"/>
</dbReference>
<keyword evidence="6" id="KW-0378">Hydrolase</keyword>
<comment type="cofactor">
    <cofactor evidence="1">
        <name>a divalent metal cation</name>
        <dbReference type="ChEBI" id="CHEBI:60240"/>
    </cofactor>
</comment>
<evidence type="ECO:0000256" key="4">
    <source>
        <dbReference type="ARBA" id="ARBA00022722"/>
    </source>
</evidence>
<comment type="similarity">
    <text evidence="3">Belongs to the HARBI1 family.</text>
</comment>
<evidence type="ECO:0000256" key="7">
    <source>
        <dbReference type="ARBA" id="ARBA00023242"/>
    </source>
</evidence>